<dbReference type="Pfam" id="PF07596">
    <property type="entry name" value="SBP_bac_10"/>
    <property type="match status" value="1"/>
</dbReference>
<dbReference type="NCBIfam" id="TIGR02532">
    <property type="entry name" value="IV_pilin_GFxxxE"/>
    <property type="match status" value="1"/>
</dbReference>
<proteinExistence type="predicted"/>
<dbReference type="Gene3D" id="3.30.700.10">
    <property type="entry name" value="Glycoprotein, Type 4 Pilin"/>
    <property type="match status" value="1"/>
</dbReference>
<reference evidence="2 3" key="1">
    <citation type="submission" date="2019-02" db="EMBL/GenBank/DDBJ databases">
        <title>Deep-cultivation of Planctomycetes and their phenomic and genomic characterization uncovers novel biology.</title>
        <authorList>
            <person name="Wiegand S."/>
            <person name="Jogler M."/>
            <person name="Boedeker C."/>
            <person name="Pinto D."/>
            <person name="Vollmers J."/>
            <person name="Rivas-Marin E."/>
            <person name="Kohn T."/>
            <person name="Peeters S.H."/>
            <person name="Heuer A."/>
            <person name="Rast P."/>
            <person name="Oberbeckmann S."/>
            <person name="Bunk B."/>
            <person name="Jeske O."/>
            <person name="Meyerdierks A."/>
            <person name="Storesund J.E."/>
            <person name="Kallscheuer N."/>
            <person name="Luecker S."/>
            <person name="Lage O.M."/>
            <person name="Pohl T."/>
            <person name="Merkel B.J."/>
            <person name="Hornburger P."/>
            <person name="Mueller R.-W."/>
            <person name="Bruemmer F."/>
            <person name="Labrenz M."/>
            <person name="Spormann A.M."/>
            <person name="Op Den Camp H."/>
            <person name="Overmann J."/>
            <person name="Amann R."/>
            <person name="Jetten M.S.M."/>
            <person name="Mascher T."/>
            <person name="Medema M.H."/>
            <person name="Devos D.P."/>
            <person name="Kaster A.-K."/>
            <person name="Ovreas L."/>
            <person name="Rohde M."/>
            <person name="Galperin M.Y."/>
            <person name="Jogler C."/>
        </authorList>
    </citation>
    <scope>NUCLEOTIDE SEQUENCE [LARGE SCALE GENOMIC DNA]</scope>
    <source>
        <strain evidence="2 3">Mal64</strain>
    </source>
</reference>
<dbReference type="RefSeq" id="WP_197525624.1">
    <property type="nucleotide sequence ID" value="NZ_SJPQ01000002.1"/>
</dbReference>
<dbReference type="Pfam" id="PF07963">
    <property type="entry name" value="N_methyl"/>
    <property type="match status" value="1"/>
</dbReference>
<protein>
    <recommendedName>
        <fullName evidence="1">DUF1559 domain-containing protein</fullName>
    </recommendedName>
</protein>
<dbReference type="InterPro" id="IPR011453">
    <property type="entry name" value="DUF1559"/>
</dbReference>
<dbReference type="AlphaFoldDB" id="A0A5C5ZLZ2"/>
<evidence type="ECO:0000313" key="2">
    <source>
        <dbReference type="EMBL" id="TWT88474.1"/>
    </source>
</evidence>
<dbReference type="Proteomes" id="UP000315440">
    <property type="component" value="Unassembled WGS sequence"/>
</dbReference>
<dbReference type="InterPro" id="IPR027558">
    <property type="entry name" value="Pre_pil_HX9DG_C"/>
</dbReference>
<dbReference type="InterPro" id="IPR012902">
    <property type="entry name" value="N_methyl_site"/>
</dbReference>
<dbReference type="PANTHER" id="PTHR30093:SF2">
    <property type="entry name" value="TYPE II SECRETION SYSTEM PROTEIN H"/>
    <property type="match status" value="1"/>
</dbReference>
<feature type="domain" description="DUF1559" evidence="1">
    <location>
        <begin position="36"/>
        <end position="364"/>
    </location>
</feature>
<dbReference type="NCBIfam" id="TIGR04294">
    <property type="entry name" value="pre_pil_HX9DG"/>
    <property type="match status" value="1"/>
</dbReference>
<gene>
    <name evidence="2" type="ORF">Mal64_19570</name>
</gene>
<comment type="caution">
    <text evidence="2">The sequence shown here is derived from an EMBL/GenBank/DDBJ whole genome shotgun (WGS) entry which is preliminary data.</text>
</comment>
<dbReference type="PANTHER" id="PTHR30093">
    <property type="entry name" value="GENERAL SECRETION PATHWAY PROTEIN G"/>
    <property type="match status" value="1"/>
</dbReference>
<evidence type="ECO:0000313" key="3">
    <source>
        <dbReference type="Proteomes" id="UP000315440"/>
    </source>
</evidence>
<dbReference type="InterPro" id="IPR045584">
    <property type="entry name" value="Pilin-like"/>
</dbReference>
<evidence type="ECO:0000259" key="1">
    <source>
        <dbReference type="Pfam" id="PF07596"/>
    </source>
</evidence>
<dbReference type="EMBL" id="SJPQ01000002">
    <property type="protein sequence ID" value="TWT88474.1"/>
    <property type="molecule type" value="Genomic_DNA"/>
</dbReference>
<name>A0A5C5ZLZ2_9BACT</name>
<accession>A0A5C5ZLZ2</accession>
<keyword evidence="3" id="KW-1185">Reference proteome</keyword>
<sequence length="382" mass="40860">MRQSNTKSNNGFTLVELLVVIAIIGILVALLLPAVQAAREAARRNSCVNNLKNCGLGALNYESTFNYMPAGALYIGNQGAGQNGFSWNVELLRFMEETAAADVIDAAEEEALANNPKQPLHHLLTNTNISAATRDKLTEISRSTSSIFRCPSDDPLKLATEGGIETALGATNYTAVMGSGFSRGTEFDGDPFPANPQIFATRDEDYYGGAADSAINLDGIMLPGRGVKLAKCTDGTSKTLLIGERVYLLSAWTRGGYWLFNVIPGDIRNRLNAKYLNEHNIWDPPLEPIPSSYISSAKCISGSLTPSSSPSLGQYYVQDANRPADDTGDGRGFNELMFGSLHPGGANFVYGDGSVHFINEGIEPAAYVSLASRNGGETLGDN</sequence>
<dbReference type="SUPFAM" id="SSF54523">
    <property type="entry name" value="Pili subunits"/>
    <property type="match status" value="1"/>
</dbReference>
<organism evidence="2 3">
    <name type="scientific">Pseudobythopirellula maris</name>
    <dbReference type="NCBI Taxonomy" id="2527991"/>
    <lineage>
        <taxon>Bacteria</taxon>
        <taxon>Pseudomonadati</taxon>
        <taxon>Planctomycetota</taxon>
        <taxon>Planctomycetia</taxon>
        <taxon>Pirellulales</taxon>
        <taxon>Lacipirellulaceae</taxon>
        <taxon>Pseudobythopirellula</taxon>
    </lineage>
</organism>